<dbReference type="InterPro" id="IPR000719">
    <property type="entry name" value="Prot_kinase_dom"/>
</dbReference>
<dbReference type="SUPFAM" id="SSF56112">
    <property type="entry name" value="Protein kinase-like (PK-like)"/>
    <property type="match status" value="2"/>
</dbReference>
<reference evidence="2" key="1">
    <citation type="submission" date="2021-02" db="EMBL/GenBank/DDBJ databases">
        <authorList>
            <person name="Dougan E. K."/>
            <person name="Rhodes N."/>
            <person name="Thang M."/>
            <person name="Chan C."/>
        </authorList>
    </citation>
    <scope>NUCLEOTIDE SEQUENCE</scope>
</reference>
<dbReference type="EMBL" id="CAJNIZ010000648">
    <property type="protein sequence ID" value="CAE7171489.1"/>
    <property type="molecule type" value="Genomic_DNA"/>
</dbReference>
<dbReference type="PANTHER" id="PTHR44167:SF24">
    <property type="entry name" value="SERINE_THREONINE-PROTEIN KINASE CHK2"/>
    <property type="match status" value="1"/>
</dbReference>
<keyword evidence="3" id="KW-1185">Reference proteome</keyword>
<dbReference type="OrthoDB" id="346907at2759"/>
<dbReference type="GO" id="GO:0044773">
    <property type="term" value="P:mitotic DNA damage checkpoint signaling"/>
    <property type="evidence" value="ECO:0007669"/>
    <property type="project" value="TreeGrafter"/>
</dbReference>
<feature type="domain" description="Protein kinase" evidence="1">
    <location>
        <begin position="227"/>
        <end position="606"/>
    </location>
</feature>
<sequence length="607" mass="65554">MDSEGLHLFVLDNFRRIRYIELYLKKKTVTTLVGGACRAVSRWTDYHSIIQRRVGCHPDWKATAAGEPVNVFVSGEGVFFCAGHKATCAPRDHPGLADRLAPQLLSEAYAQQLLAGVPPEDPYDMPLVLSVHSARSHERRSDKTRSVAALSPVQGAPALRGAEAPSQGRQGSTAAAVGAAALCLGASLARRAGAEKRSARGARVATKALGSIEQFKVFGPPEDPFVIETDKVLGVGGQGTVYLCHKQSTPNVKHAVKTIPIWRLLMDPSCDEKIADIRKETEVLMKIQGHPNICSCLGCFDAYRPGTSQAQYIMIVMELVDGGELASYIKDGQNFLPEDVVKSVTKQVAMGLKFIHEKDIVHRDLKAENVLVCSQQLTAQTPVKLIDFGVAKNLEQTVARSCVGTTEIMAPELVGAKMMIAPKGVALAKHGPYTFQPPQQQSPGFGIVTQRPDGKGAMVNGIEPGGQAAGFNVGDGWAISHINGTEILEMPFVKDFNELGAGTQGGVTAITEILGGLSAPFTVEFVELPKREFTKAVDLWSLGCTMYLMLTGLKPFTDEEKIVNVEYDQAPLARCSPQAQELVKSLLKLNPAERPTIDQVLAHPFLQ</sequence>
<accession>A0A812IPP9</accession>
<protein>
    <submittedName>
        <fullName evidence="2">Tnik protein</fullName>
    </submittedName>
</protein>
<dbReference type="AlphaFoldDB" id="A0A812IPP9"/>
<dbReference type="Gene3D" id="1.10.510.10">
    <property type="entry name" value="Transferase(Phosphotransferase) domain 1"/>
    <property type="match status" value="2"/>
</dbReference>
<proteinExistence type="predicted"/>
<dbReference type="GO" id="GO:0005524">
    <property type="term" value="F:ATP binding"/>
    <property type="evidence" value="ECO:0007669"/>
    <property type="project" value="InterPro"/>
</dbReference>
<dbReference type="PROSITE" id="PS50011">
    <property type="entry name" value="PROTEIN_KINASE_DOM"/>
    <property type="match status" value="1"/>
</dbReference>
<dbReference type="SMART" id="SM00220">
    <property type="entry name" value="S_TKc"/>
    <property type="match status" value="1"/>
</dbReference>
<dbReference type="Proteomes" id="UP000649617">
    <property type="component" value="Unassembled WGS sequence"/>
</dbReference>
<evidence type="ECO:0000259" key="1">
    <source>
        <dbReference type="PROSITE" id="PS50011"/>
    </source>
</evidence>
<dbReference type="GO" id="GO:0005737">
    <property type="term" value="C:cytoplasm"/>
    <property type="evidence" value="ECO:0007669"/>
    <property type="project" value="TreeGrafter"/>
</dbReference>
<evidence type="ECO:0000313" key="2">
    <source>
        <dbReference type="EMBL" id="CAE7171489.1"/>
    </source>
</evidence>
<comment type="caution">
    <text evidence="2">The sequence shown here is derived from an EMBL/GenBank/DDBJ whole genome shotgun (WGS) entry which is preliminary data.</text>
</comment>
<gene>
    <name evidence="2" type="primary">Tnik</name>
    <name evidence="2" type="ORF">SPIL2461_LOCUS741</name>
</gene>
<dbReference type="GO" id="GO:0004674">
    <property type="term" value="F:protein serine/threonine kinase activity"/>
    <property type="evidence" value="ECO:0007669"/>
    <property type="project" value="TreeGrafter"/>
</dbReference>
<dbReference type="GO" id="GO:0005634">
    <property type="term" value="C:nucleus"/>
    <property type="evidence" value="ECO:0007669"/>
    <property type="project" value="TreeGrafter"/>
</dbReference>
<dbReference type="Pfam" id="PF00069">
    <property type="entry name" value="Pkinase"/>
    <property type="match status" value="2"/>
</dbReference>
<organism evidence="2 3">
    <name type="scientific">Symbiodinium pilosum</name>
    <name type="common">Dinoflagellate</name>
    <dbReference type="NCBI Taxonomy" id="2952"/>
    <lineage>
        <taxon>Eukaryota</taxon>
        <taxon>Sar</taxon>
        <taxon>Alveolata</taxon>
        <taxon>Dinophyceae</taxon>
        <taxon>Suessiales</taxon>
        <taxon>Symbiodiniaceae</taxon>
        <taxon>Symbiodinium</taxon>
    </lineage>
</organism>
<dbReference type="InterPro" id="IPR008271">
    <property type="entry name" value="Ser/Thr_kinase_AS"/>
</dbReference>
<dbReference type="PANTHER" id="PTHR44167">
    <property type="entry name" value="OVARIAN-SPECIFIC SERINE/THREONINE-PROTEIN KINASE LOK-RELATED"/>
    <property type="match status" value="1"/>
</dbReference>
<dbReference type="InterPro" id="IPR011009">
    <property type="entry name" value="Kinase-like_dom_sf"/>
</dbReference>
<evidence type="ECO:0000313" key="3">
    <source>
        <dbReference type="Proteomes" id="UP000649617"/>
    </source>
</evidence>
<dbReference type="PROSITE" id="PS00108">
    <property type="entry name" value="PROTEIN_KINASE_ST"/>
    <property type="match status" value="1"/>
</dbReference>
<name>A0A812IPP9_SYMPI</name>